<feature type="domain" description="OmpA-like" evidence="5">
    <location>
        <begin position="16"/>
        <end position="130"/>
    </location>
</feature>
<evidence type="ECO:0000313" key="7">
    <source>
        <dbReference type="Proteomes" id="UP000608594"/>
    </source>
</evidence>
<evidence type="ECO:0000256" key="1">
    <source>
        <dbReference type="ARBA" id="ARBA00004442"/>
    </source>
</evidence>
<comment type="subcellular location">
    <subcellularLocation>
        <location evidence="1">Cell outer membrane</location>
    </subcellularLocation>
</comment>
<dbReference type="PROSITE" id="PS51123">
    <property type="entry name" value="OMPA_2"/>
    <property type="match status" value="1"/>
</dbReference>
<dbReference type="PANTHER" id="PTHR30329">
    <property type="entry name" value="STATOR ELEMENT OF FLAGELLAR MOTOR COMPLEX"/>
    <property type="match status" value="1"/>
</dbReference>
<keyword evidence="2 4" id="KW-0472">Membrane</keyword>
<dbReference type="CDD" id="cd07185">
    <property type="entry name" value="OmpA_C-like"/>
    <property type="match status" value="1"/>
</dbReference>
<evidence type="ECO:0000256" key="2">
    <source>
        <dbReference type="ARBA" id="ARBA00023136"/>
    </source>
</evidence>
<dbReference type="InterPro" id="IPR006665">
    <property type="entry name" value="OmpA-like"/>
</dbReference>
<dbReference type="SUPFAM" id="SSF103088">
    <property type="entry name" value="OmpA-like"/>
    <property type="match status" value="1"/>
</dbReference>
<dbReference type="GO" id="GO:0009279">
    <property type="term" value="C:cell outer membrane"/>
    <property type="evidence" value="ECO:0007669"/>
    <property type="project" value="UniProtKB-SubCell"/>
</dbReference>
<name>A0A926JDD9_9RHOB</name>
<dbReference type="PRINTS" id="PR01021">
    <property type="entry name" value="OMPADOMAIN"/>
</dbReference>
<gene>
    <name evidence="6" type="ORF">H4P12_12405</name>
</gene>
<comment type="caution">
    <text evidence="6">The sequence shown here is derived from an EMBL/GenBank/DDBJ whole genome shotgun (WGS) entry which is preliminary data.</text>
</comment>
<keyword evidence="7" id="KW-1185">Reference proteome</keyword>
<dbReference type="AlphaFoldDB" id="A0A926JDD9"/>
<dbReference type="Proteomes" id="UP000608594">
    <property type="component" value="Unassembled WGS sequence"/>
</dbReference>
<evidence type="ECO:0000256" key="3">
    <source>
        <dbReference type="ARBA" id="ARBA00023237"/>
    </source>
</evidence>
<dbReference type="Pfam" id="PF00691">
    <property type="entry name" value="OmpA"/>
    <property type="match status" value="1"/>
</dbReference>
<dbReference type="Gene3D" id="3.30.1330.60">
    <property type="entry name" value="OmpA-like domain"/>
    <property type="match status" value="1"/>
</dbReference>
<sequence length="130" mass="13969">MAGVMAALAFQATPGFAQTEGPDPLKIYFQTNSRTVSDEGQETLDQAARLFRDGNPIVMIVAGGTDTVGAPEYNLQLSLDRAQAVAGQLVARGIPVDRLQVLGRGASELIVKTEDNVENPDNRVVEISWR</sequence>
<evidence type="ECO:0000313" key="6">
    <source>
        <dbReference type="EMBL" id="MBC9247494.1"/>
    </source>
</evidence>
<protein>
    <submittedName>
        <fullName evidence="6">OmpA family protein</fullName>
    </submittedName>
</protein>
<dbReference type="PANTHER" id="PTHR30329:SF21">
    <property type="entry name" value="LIPOPROTEIN YIAD-RELATED"/>
    <property type="match status" value="1"/>
</dbReference>
<dbReference type="EMBL" id="JACOQL010000003">
    <property type="protein sequence ID" value="MBC9247494.1"/>
    <property type="molecule type" value="Genomic_DNA"/>
</dbReference>
<accession>A0A926JDD9</accession>
<organism evidence="6 7">
    <name type="scientific">Paracoccus amoyensis</name>
    <dbReference type="NCBI Taxonomy" id="2760093"/>
    <lineage>
        <taxon>Bacteria</taxon>
        <taxon>Pseudomonadati</taxon>
        <taxon>Pseudomonadota</taxon>
        <taxon>Alphaproteobacteria</taxon>
        <taxon>Rhodobacterales</taxon>
        <taxon>Paracoccaceae</taxon>
        <taxon>Paracoccus</taxon>
    </lineage>
</organism>
<keyword evidence="3" id="KW-0998">Cell outer membrane</keyword>
<dbReference type="InterPro" id="IPR036737">
    <property type="entry name" value="OmpA-like_sf"/>
</dbReference>
<evidence type="ECO:0000256" key="4">
    <source>
        <dbReference type="PROSITE-ProRule" id="PRU00473"/>
    </source>
</evidence>
<dbReference type="InterPro" id="IPR050330">
    <property type="entry name" value="Bact_OuterMem_StrucFunc"/>
</dbReference>
<dbReference type="InterPro" id="IPR006664">
    <property type="entry name" value="OMP_bac"/>
</dbReference>
<reference evidence="6" key="1">
    <citation type="submission" date="2020-08" db="EMBL/GenBank/DDBJ databases">
        <title>Paracoccus amoyensis sp. nov., isolated from the surface seawater at coast of Xiamen, Fujian.</title>
        <authorList>
            <person name="Lyu L."/>
        </authorList>
    </citation>
    <scope>NUCLEOTIDE SEQUENCE</scope>
    <source>
        <strain evidence="6">11-3</strain>
    </source>
</reference>
<proteinExistence type="predicted"/>
<evidence type="ECO:0000259" key="5">
    <source>
        <dbReference type="PROSITE" id="PS51123"/>
    </source>
</evidence>